<dbReference type="GO" id="GO:0004658">
    <property type="term" value="F:propionyl-CoA carboxylase activity"/>
    <property type="evidence" value="ECO:0007669"/>
    <property type="project" value="TreeGrafter"/>
</dbReference>
<dbReference type="PANTHER" id="PTHR43842">
    <property type="entry name" value="PROPIONYL-COA CARBOXYLASE BETA CHAIN"/>
    <property type="match status" value="1"/>
</dbReference>
<dbReference type="Gene3D" id="3.90.226.10">
    <property type="entry name" value="2-enoyl-CoA Hydratase, Chain A, domain 1"/>
    <property type="match status" value="1"/>
</dbReference>
<evidence type="ECO:0000259" key="1">
    <source>
        <dbReference type="PROSITE" id="PS50980"/>
    </source>
</evidence>
<reference evidence="2" key="1">
    <citation type="submission" date="2018-05" db="EMBL/GenBank/DDBJ databases">
        <authorList>
            <person name="Lanie J.A."/>
            <person name="Ng W.-L."/>
            <person name="Kazmierczak K.M."/>
            <person name="Andrzejewski T.M."/>
            <person name="Davidsen T.M."/>
            <person name="Wayne K.J."/>
            <person name="Tettelin H."/>
            <person name="Glass J.I."/>
            <person name="Rusch D."/>
            <person name="Podicherti R."/>
            <person name="Tsui H.-C.T."/>
            <person name="Winkler M.E."/>
        </authorList>
    </citation>
    <scope>NUCLEOTIDE SEQUENCE</scope>
</reference>
<dbReference type="EMBL" id="UINC01046391">
    <property type="protein sequence ID" value="SVB54347.1"/>
    <property type="molecule type" value="Genomic_DNA"/>
</dbReference>
<feature type="domain" description="CoA carboxyltransferase N-terminal" evidence="1">
    <location>
        <begin position="27"/>
        <end position="294"/>
    </location>
</feature>
<dbReference type="InterPro" id="IPR034733">
    <property type="entry name" value="AcCoA_carboxyl_beta"/>
</dbReference>
<dbReference type="SUPFAM" id="SSF52096">
    <property type="entry name" value="ClpP/crotonase"/>
    <property type="match status" value="1"/>
</dbReference>
<organism evidence="2">
    <name type="scientific">marine metagenome</name>
    <dbReference type="NCBI Taxonomy" id="408172"/>
    <lineage>
        <taxon>unclassified sequences</taxon>
        <taxon>metagenomes</taxon>
        <taxon>ecological metagenomes</taxon>
    </lineage>
</organism>
<sequence>MVASAPMGAVHCQQLICRGVAPVSSENSSWDKEIAEIHQRRALAKGHGGQEAVAHHHAKGRMTLRERIDCLIDAGSFKESGMGAGGAVKDKHGNLTGFTPSNFILGFAQLDERPIIIGGEDFTIGGGSPTVAGLRKSIYTEQLACRYKLPLVRLHEGGGGSVVGAAGKTGGSSPVGTSVAEPPRFKSVAEAMAMVPIASAAMGPVAGLPAARLVASHFVTMSRATAQILVAGPAVVKRALGFDLTKEELGGADVHAANGVVDAVAKDEAEALEQIRTFLSYMPQNVWELAPIVNTGDPADRAEEKLKNIIPRDR</sequence>
<dbReference type="AlphaFoldDB" id="A0A382EWZ5"/>
<accession>A0A382EWZ5</accession>
<dbReference type="PANTHER" id="PTHR43842:SF2">
    <property type="entry name" value="PROPIONYL-COA CARBOXYLASE BETA CHAIN, MITOCHONDRIAL"/>
    <property type="match status" value="1"/>
</dbReference>
<name>A0A382EWZ5_9ZZZZ</name>
<dbReference type="PROSITE" id="PS50980">
    <property type="entry name" value="COA_CT_NTER"/>
    <property type="match status" value="1"/>
</dbReference>
<evidence type="ECO:0000313" key="2">
    <source>
        <dbReference type="EMBL" id="SVB54347.1"/>
    </source>
</evidence>
<dbReference type="InterPro" id="IPR011762">
    <property type="entry name" value="COA_CT_N"/>
</dbReference>
<gene>
    <name evidence="2" type="ORF">METZ01_LOCUS207201</name>
</gene>
<dbReference type="InterPro" id="IPR029045">
    <property type="entry name" value="ClpP/crotonase-like_dom_sf"/>
</dbReference>
<protein>
    <recommendedName>
        <fullName evidence="1">CoA carboxyltransferase N-terminal domain-containing protein</fullName>
    </recommendedName>
</protein>
<dbReference type="InterPro" id="IPR051047">
    <property type="entry name" value="AccD/PCCB"/>
</dbReference>
<proteinExistence type="predicted"/>
<feature type="non-terminal residue" evidence="2">
    <location>
        <position position="314"/>
    </location>
</feature>
<dbReference type="Pfam" id="PF01039">
    <property type="entry name" value="Carboxyl_trans"/>
    <property type="match status" value="1"/>
</dbReference>